<dbReference type="InterPro" id="IPR028098">
    <property type="entry name" value="Glyco_trans_4-like_N"/>
</dbReference>
<dbReference type="PANTHER" id="PTHR46401:SF2">
    <property type="entry name" value="GLYCOSYLTRANSFERASE WBBK-RELATED"/>
    <property type="match status" value="1"/>
</dbReference>
<protein>
    <submittedName>
        <fullName evidence="4">Glycosyltransferase family 4 protein</fullName>
    </submittedName>
</protein>
<dbReference type="PANTHER" id="PTHR46401">
    <property type="entry name" value="GLYCOSYLTRANSFERASE WBBK-RELATED"/>
    <property type="match status" value="1"/>
</dbReference>
<dbReference type="Gene3D" id="3.40.50.2000">
    <property type="entry name" value="Glycogen Phosphorylase B"/>
    <property type="match status" value="2"/>
</dbReference>
<feature type="domain" description="Glycosyltransferase subfamily 4-like N-terminal" evidence="3">
    <location>
        <begin position="16"/>
        <end position="185"/>
    </location>
</feature>
<dbReference type="InterPro" id="IPR001296">
    <property type="entry name" value="Glyco_trans_1"/>
</dbReference>
<name>A0A6B2QYF0_9BURK</name>
<sequence length="382" mass="42473">MRIAYDHQAFCLQKTGGISRYFCRLAEELALTQQVGIFAPFYRNQYLKALSKALVHGYPVNDYPPKIAGLFVGANAMLSSPLMRAWQPDVVHETYFSFKATGPAPLVSGAKAACPRVVTVFDMISELELEAKKEAATDLEVSAKFAAVSRADHVICISEHTRQDLLRLFNIPKQKTSVIHLGCDVPQFAQTNPVAVQNHPRPYLLYVGLRGGYKNFARLVKAIAASSQIRHEFDLIAFGGDAFSEQEQALIQQLGFAPSQIRQQAGSDQELSRLYSEAAAFVYPSTYEGFGLPPLEAMAHNCPVVSSHRSSMPEVIGSAAEFFDPESIDAMTFALERVLFSTERADELRQKGQARLKEFTWQRCAQETLRVYKELIFSSGTD</sequence>
<organism evidence="4">
    <name type="scientific">Sheuella amnicola</name>
    <dbReference type="NCBI Taxonomy" id="2707330"/>
    <lineage>
        <taxon>Bacteria</taxon>
        <taxon>Pseudomonadati</taxon>
        <taxon>Pseudomonadota</taxon>
        <taxon>Betaproteobacteria</taxon>
        <taxon>Burkholderiales</taxon>
        <taxon>Alcaligenaceae</taxon>
        <taxon>Sheuella</taxon>
    </lineage>
</organism>
<evidence type="ECO:0000313" key="4">
    <source>
        <dbReference type="EMBL" id="NDY83490.1"/>
    </source>
</evidence>
<dbReference type="RefSeq" id="WP_163654696.1">
    <property type="nucleotide sequence ID" value="NZ_JAAGRN010000005.1"/>
</dbReference>
<dbReference type="GO" id="GO:0009103">
    <property type="term" value="P:lipopolysaccharide biosynthetic process"/>
    <property type="evidence" value="ECO:0007669"/>
    <property type="project" value="TreeGrafter"/>
</dbReference>
<evidence type="ECO:0000259" key="2">
    <source>
        <dbReference type="Pfam" id="PF00534"/>
    </source>
</evidence>
<dbReference type="Pfam" id="PF13439">
    <property type="entry name" value="Glyco_transf_4"/>
    <property type="match status" value="1"/>
</dbReference>
<accession>A0A6B2QYF0</accession>
<evidence type="ECO:0000256" key="1">
    <source>
        <dbReference type="ARBA" id="ARBA00022679"/>
    </source>
</evidence>
<comment type="caution">
    <text evidence="4">The sequence shown here is derived from an EMBL/GenBank/DDBJ whole genome shotgun (WGS) entry which is preliminary data.</text>
</comment>
<evidence type="ECO:0000259" key="3">
    <source>
        <dbReference type="Pfam" id="PF13439"/>
    </source>
</evidence>
<proteinExistence type="predicted"/>
<reference evidence="4" key="1">
    <citation type="submission" date="2020-02" db="EMBL/GenBank/DDBJ databases">
        <authorList>
            <person name="Chen W.-M."/>
        </authorList>
    </citation>
    <scope>NUCLEOTIDE SEQUENCE</scope>
    <source>
        <strain evidence="4">NBD-18</strain>
    </source>
</reference>
<keyword evidence="1 4" id="KW-0808">Transferase</keyword>
<dbReference type="AlphaFoldDB" id="A0A6B2QYF0"/>
<dbReference type="CDD" id="cd03809">
    <property type="entry name" value="GT4_MtfB-like"/>
    <property type="match status" value="1"/>
</dbReference>
<dbReference type="EMBL" id="JAAGRN010000005">
    <property type="protein sequence ID" value="NDY83490.1"/>
    <property type="molecule type" value="Genomic_DNA"/>
</dbReference>
<gene>
    <name evidence="4" type="ORF">G3I67_09625</name>
</gene>
<dbReference type="GO" id="GO:0016757">
    <property type="term" value="F:glycosyltransferase activity"/>
    <property type="evidence" value="ECO:0007669"/>
    <property type="project" value="InterPro"/>
</dbReference>
<feature type="domain" description="Glycosyl transferase family 1" evidence="2">
    <location>
        <begin position="198"/>
        <end position="354"/>
    </location>
</feature>
<dbReference type="SUPFAM" id="SSF53756">
    <property type="entry name" value="UDP-Glycosyltransferase/glycogen phosphorylase"/>
    <property type="match status" value="1"/>
</dbReference>
<dbReference type="Pfam" id="PF00534">
    <property type="entry name" value="Glycos_transf_1"/>
    <property type="match status" value="1"/>
</dbReference>